<gene>
    <name evidence="2" type="ordered locus">Atu0452</name>
</gene>
<name>Q8UI48_AGRFC</name>
<reference evidence="2 3" key="1">
    <citation type="journal article" date="2001" name="Science">
        <title>The genome of the natural genetic engineer Agrobacterium tumefaciens C58.</title>
        <authorList>
            <person name="Wood D.W."/>
            <person name="Setubal J.C."/>
            <person name="Kaul R."/>
            <person name="Monks D.E."/>
            <person name="Kitajima J.P."/>
            <person name="Okura V.K."/>
            <person name="Zhou Y."/>
            <person name="Chen L."/>
            <person name="Wood G.E."/>
            <person name="Almeida N.F.Jr."/>
            <person name="Woo L."/>
            <person name="Chen Y."/>
            <person name="Paulsen I.T."/>
            <person name="Eisen J.A."/>
            <person name="Karp P.D."/>
            <person name="Bovee D.Sr."/>
            <person name="Chapman P."/>
            <person name="Clendenning J."/>
            <person name="Deatherage G."/>
            <person name="Gillet W."/>
            <person name="Grant C."/>
            <person name="Kutyavin T."/>
            <person name="Levy R."/>
            <person name="Li M.J."/>
            <person name="McClelland E."/>
            <person name="Palmieri A."/>
            <person name="Raymond C."/>
            <person name="Rouse G."/>
            <person name="Saenphimmachak C."/>
            <person name="Wu Z."/>
            <person name="Romero P."/>
            <person name="Gordon D."/>
            <person name="Zhang S."/>
            <person name="Yoo H."/>
            <person name="Tao Y."/>
            <person name="Biddle P."/>
            <person name="Jung M."/>
            <person name="Krespan W."/>
            <person name="Perry M."/>
            <person name="Gordon-Kamm B."/>
            <person name="Liao L."/>
            <person name="Kim S."/>
            <person name="Hendrick C."/>
            <person name="Zhao Z.Y."/>
            <person name="Dolan M."/>
            <person name="Chumley F."/>
            <person name="Tingey S.V."/>
            <person name="Tomb J.F."/>
            <person name="Gordon M.P."/>
            <person name="Olson M.V."/>
            <person name="Nester E.W."/>
        </authorList>
    </citation>
    <scope>NUCLEOTIDE SEQUENCE [LARGE SCALE GENOMIC DNA]</scope>
    <source>
        <strain evidence="3">C58 / ATCC 33970</strain>
    </source>
</reference>
<organism evidence="2 3">
    <name type="scientific">Agrobacterium fabrum (strain C58 / ATCC 33970)</name>
    <name type="common">Agrobacterium tumefaciens (strain C58)</name>
    <dbReference type="NCBI Taxonomy" id="176299"/>
    <lineage>
        <taxon>Bacteria</taxon>
        <taxon>Pseudomonadati</taxon>
        <taxon>Pseudomonadota</taxon>
        <taxon>Alphaproteobacteria</taxon>
        <taxon>Hyphomicrobiales</taxon>
        <taxon>Rhizobiaceae</taxon>
        <taxon>Rhizobium/Agrobacterium group</taxon>
        <taxon>Agrobacterium</taxon>
        <taxon>Agrobacterium tumefaciens complex</taxon>
    </lineage>
</organism>
<dbReference type="EMBL" id="AE007869">
    <property type="protein sequence ID" value="AAL41471.1"/>
    <property type="molecule type" value="Genomic_DNA"/>
</dbReference>
<dbReference type="BioCyc" id="AGRO:ATU0452-MONOMER"/>
<feature type="region of interest" description="Disordered" evidence="1">
    <location>
        <begin position="153"/>
        <end position="201"/>
    </location>
</feature>
<reference evidence="2 3" key="2">
    <citation type="journal article" date="2001" name="Science">
        <title>Genome sequence of the plant pathogen and biotechnology agent Agrobacterium tumefaciens C58.</title>
        <authorList>
            <person name="Goodner B."/>
            <person name="Hinkle G."/>
            <person name="Gattung S."/>
            <person name="Miller N."/>
            <person name="Blanchard M."/>
            <person name="Qurollo B."/>
            <person name="Goldman B.S."/>
            <person name="Cao Y."/>
            <person name="Askenazi M."/>
            <person name="Halling C."/>
            <person name="Mullin L."/>
            <person name="Houmiel K."/>
            <person name="Gordon J."/>
            <person name="Vaudin M."/>
            <person name="Iartchouk O."/>
            <person name="Epp A."/>
            <person name="Liu F."/>
            <person name="Wollam C."/>
            <person name="Allinger M."/>
            <person name="Doughty D."/>
            <person name="Scott C."/>
            <person name="Lappas C."/>
            <person name="Markelz B."/>
            <person name="Flanagan C."/>
            <person name="Crowell C."/>
            <person name="Gurson J."/>
            <person name="Lomo C."/>
            <person name="Sear C."/>
            <person name="Strub G."/>
            <person name="Cielo C."/>
            <person name="Slater S."/>
        </authorList>
    </citation>
    <scope>NUCLEOTIDE SEQUENCE [LARGE SCALE GENOMIC DNA]</scope>
    <source>
        <strain evidence="3">C58 / ATCC 33970</strain>
    </source>
</reference>
<evidence type="ECO:0000313" key="2">
    <source>
        <dbReference type="EMBL" id="AAL41471.1"/>
    </source>
</evidence>
<proteinExistence type="predicted"/>
<accession>Q8UI48</accession>
<dbReference type="STRING" id="176299.Atu0452"/>
<feature type="compositionally biased region" description="Basic and acidic residues" evidence="1">
    <location>
        <begin position="153"/>
        <end position="165"/>
    </location>
</feature>
<dbReference type="KEGG" id="atu:Atu0452"/>
<dbReference type="HOGENOM" id="CLU_1358075_0_0_5"/>
<keyword evidence="3" id="KW-1185">Reference proteome</keyword>
<dbReference type="EnsemblBacteria" id="AAL41471">
    <property type="protein sequence ID" value="AAL41471"/>
    <property type="gene ID" value="Atu0452"/>
</dbReference>
<evidence type="ECO:0000256" key="1">
    <source>
        <dbReference type="SAM" id="MobiDB-lite"/>
    </source>
</evidence>
<dbReference type="AlphaFoldDB" id="Q8UI48"/>
<sequence length="201" mass="21160">MTICGRSGAALPFDMNDKRTVSPKAPPTFRSTAASSFRQSTILLMQDEVAGRRRIGGDGGGVTDLGICASIIGGGQLGTIPIKDCAFGPCLRVRLGQGENARAGNIDALTSLGGKLRYAEQLANKNAVAGIDIGGRGDFHRVGGASIVFHGDLPCDQRDEERESRAAPPTKSGRRLTLGRGCDSRSGNRSHRNRSRVPPTC</sequence>
<dbReference type="Proteomes" id="UP000000813">
    <property type="component" value="Chromosome circular"/>
</dbReference>
<evidence type="ECO:0000313" key="3">
    <source>
        <dbReference type="Proteomes" id="UP000000813"/>
    </source>
</evidence>
<protein>
    <submittedName>
        <fullName evidence="2">Uncharacterized protein</fullName>
    </submittedName>
</protein>
<dbReference type="PIR" id="AI2631">
    <property type="entry name" value="AI2631"/>
</dbReference>